<reference evidence="3" key="1">
    <citation type="submission" date="2015-10" db="EMBL/GenBank/DDBJ databases">
        <authorList>
            <person name="Lehtovirta-Morley L.E."/>
            <person name="Vieille C."/>
        </authorList>
    </citation>
    <scope>NUCLEOTIDE SEQUENCE [LARGE SCALE GENOMIC DNA]</scope>
</reference>
<keyword evidence="1" id="KW-1133">Transmembrane helix</keyword>
<name>A0A128A232_9ARCH</name>
<dbReference type="AlphaFoldDB" id="A0A128A232"/>
<protein>
    <submittedName>
        <fullName evidence="2">Uncharacterized protein</fullName>
    </submittedName>
</protein>
<proteinExistence type="predicted"/>
<evidence type="ECO:0000313" key="3">
    <source>
        <dbReference type="Proteomes" id="UP000196239"/>
    </source>
</evidence>
<sequence length="418" mass="45442">MKTLHYSIITGSGISVVLAIGIYLMVFSSVVFSAGVNPSCSSAPNISRDEIVLKKISWISVTEIEKNQTSLDCTTVTSETFLHIPKLEHALSGADQCMQGEDGVCSFASGFGTVMISPSSRVIPVDDHTNYRLSLTQDETYFLLGNVNLEHVGNLIAGDVNYDGKYYQVLLYTGDTPNLPQVNTNFAVEPVSTDDLSAGKSVNYTITVKTLATFGVPVSVVLYPVINAQDSGVTAKIIPDLLSIPERDTVNATLVITAGPEAQNGTYEIGFDGKLQDGGFSGGMRQTNCPCIRIGDSDWTIRTNYGDSGSWGGKSPPSWLRVETTTDKNVYHTGESIEVKNFIINDSPNVVTLESNARLFVTVYNQVNGTGAHRYFYGIDALYDGKPITLAPHSKTIRKFIKKLIVDQNVARSLKFKF</sequence>
<evidence type="ECO:0000313" key="2">
    <source>
        <dbReference type="EMBL" id="CUR51377.1"/>
    </source>
</evidence>
<evidence type="ECO:0000256" key="1">
    <source>
        <dbReference type="SAM" id="Phobius"/>
    </source>
</evidence>
<keyword evidence="1" id="KW-0812">Transmembrane</keyword>
<keyword evidence="3" id="KW-1185">Reference proteome</keyword>
<gene>
    <name evidence="2" type="ORF">NDEV_0612</name>
</gene>
<organism evidence="2 3">
    <name type="scientific">Nitrosotalea devaniterrae</name>
    <dbReference type="NCBI Taxonomy" id="1078905"/>
    <lineage>
        <taxon>Archaea</taxon>
        <taxon>Nitrososphaerota</taxon>
        <taxon>Nitrososphaeria</taxon>
        <taxon>Nitrosotaleales</taxon>
        <taxon>Nitrosotaleaceae</taxon>
        <taxon>Nitrosotalea</taxon>
    </lineage>
</organism>
<accession>A0A128A232</accession>
<dbReference type="Proteomes" id="UP000196239">
    <property type="component" value="Chromosome 1"/>
</dbReference>
<dbReference type="EMBL" id="LN890280">
    <property type="protein sequence ID" value="CUR51377.1"/>
    <property type="molecule type" value="Genomic_DNA"/>
</dbReference>
<feature type="transmembrane region" description="Helical" evidence="1">
    <location>
        <begin position="12"/>
        <end position="36"/>
    </location>
</feature>
<dbReference type="KEGG" id="ndv:NDEV_0612"/>
<keyword evidence="1" id="KW-0472">Membrane</keyword>